<dbReference type="AlphaFoldDB" id="A0A562T0C3"/>
<protein>
    <submittedName>
        <fullName evidence="1">Uncharacterized protein</fullName>
    </submittedName>
</protein>
<keyword evidence="2" id="KW-1185">Reference proteome</keyword>
<name>A0A562T0C3_CHIJA</name>
<reference evidence="1 2" key="1">
    <citation type="journal article" date="2013" name="Stand. Genomic Sci.">
        <title>Genomic Encyclopedia of Type Strains, Phase I: The one thousand microbial genomes (KMG-I) project.</title>
        <authorList>
            <person name="Kyrpides N.C."/>
            <person name="Woyke T."/>
            <person name="Eisen J.A."/>
            <person name="Garrity G."/>
            <person name="Lilburn T.G."/>
            <person name="Beck B.J."/>
            <person name="Whitman W.B."/>
            <person name="Hugenholtz P."/>
            <person name="Klenk H.P."/>
        </authorList>
    </citation>
    <scope>NUCLEOTIDE SEQUENCE [LARGE SCALE GENOMIC DNA]</scope>
    <source>
        <strain evidence="1 2">DSM 13484</strain>
    </source>
</reference>
<dbReference type="RefSeq" id="WP_145717185.1">
    <property type="nucleotide sequence ID" value="NZ_BAAAFY010000004.1"/>
</dbReference>
<dbReference type="OrthoDB" id="1490748at2"/>
<dbReference type="EMBL" id="VLLG01000004">
    <property type="protein sequence ID" value="TWI86971.1"/>
    <property type="molecule type" value="Genomic_DNA"/>
</dbReference>
<evidence type="ECO:0000313" key="1">
    <source>
        <dbReference type="EMBL" id="TWI86971.1"/>
    </source>
</evidence>
<gene>
    <name evidence="1" type="ORF">LX66_4238</name>
</gene>
<evidence type="ECO:0000313" key="2">
    <source>
        <dbReference type="Proteomes" id="UP000316778"/>
    </source>
</evidence>
<accession>A0A562T0C3</accession>
<sequence>MITEANPLFQKATPSRDQIKEVIYLMDQQFSEEMAQIIKEDHYKAEQLSEISRPFQEITHVDPQKAADAISALEKFDKLAFEKQSLKLSEALKGIEEQKNLTISFDSRLRVGGPPYDVSWTSGGFCSANKDTGEFRINPVNGFAGAGVGMYVIPKQDTIGSFSAHVPIDYSWTNWNYKGGAAFSRGGVRVKIENFSGEQGPFYSEPFELWNAGGTPWLVRHEDYTVLVHTPAAETFFYMKANVPYLIWVWCWGYTQVSGSGAISLASITCNMPYFVLKPAWF</sequence>
<organism evidence="1 2">
    <name type="scientific">Chitinophaga japonensis</name>
    <name type="common">Flexibacter japonensis</name>
    <dbReference type="NCBI Taxonomy" id="104662"/>
    <lineage>
        <taxon>Bacteria</taxon>
        <taxon>Pseudomonadati</taxon>
        <taxon>Bacteroidota</taxon>
        <taxon>Chitinophagia</taxon>
        <taxon>Chitinophagales</taxon>
        <taxon>Chitinophagaceae</taxon>
        <taxon>Chitinophaga</taxon>
    </lineage>
</organism>
<proteinExistence type="predicted"/>
<dbReference type="Proteomes" id="UP000316778">
    <property type="component" value="Unassembled WGS sequence"/>
</dbReference>
<comment type="caution">
    <text evidence="1">The sequence shown here is derived from an EMBL/GenBank/DDBJ whole genome shotgun (WGS) entry which is preliminary data.</text>
</comment>